<reference evidence="1" key="2">
    <citation type="journal article" date="2022" name="New Phytol.">
        <title>Evolutionary transition to the ectomycorrhizal habit in the genomes of a hyperdiverse lineage of mushroom-forming fungi.</title>
        <authorList>
            <person name="Looney B."/>
            <person name="Miyauchi S."/>
            <person name="Morin E."/>
            <person name="Drula E."/>
            <person name="Courty P.E."/>
            <person name="Kohler A."/>
            <person name="Kuo A."/>
            <person name="LaButti K."/>
            <person name="Pangilinan J."/>
            <person name="Lipzen A."/>
            <person name="Riley R."/>
            <person name="Andreopoulos W."/>
            <person name="He G."/>
            <person name="Johnson J."/>
            <person name="Nolan M."/>
            <person name="Tritt A."/>
            <person name="Barry K.W."/>
            <person name="Grigoriev I.V."/>
            <person name="Nagy L.G."/>
            <person name="Hibbett D."/>
            <person name="Henrissat B."/>
            <person name="Matheny P.B."/>
            <person name="Labbe J."/>
            <person name="Martin F.M."/>
        </authorList>
    </citation>
    <scope>NUCLEOTIDE SEQUENCE</scope>
    <source>
        <strain evidence="1">HHB10654</strain>
    </source>
</reference>
<dbReference type="Proteomes" id="UP000814140">
    <property type="component" value="Unassembled WGS sequence"/>
</dbReference>
<protein>
    <submittedName>
        <fullName evidence="1">Arv1-domain-containing protein</fullName>
    </submittedName>
</protein>
<proteinExistence type="predicted"/>
<name>A0ACB8STX5_9AGAM</name>
<evidence type="ECO:0000313" key="2">
    <source>
        <dbReference type="Proteomes" id="UP000814140"/>
    </source>
</evidence>
<evidence type="ECO:0000313" key="1">
    <source>
        <dbReference type="EMBL" id="KAI0059251.1"/>
    </source>
</evidence>
<keyword evidence="2" id="KW-1185">Reference proteome</keyword>
<accession>A0ACB8STX5</accession>
<sequence>MPLCTNCAHPVPHLYTIYQTAHNVRLSQCPSCHELADPYVEHDGLNVVLDLILLKRAVYRHLLFNRGAPPRRVVDGVSVKAGAEIEEGDEDWARERIRWWWTLRVGVGVVLVDAFIRWSQLRMLHSAETETSITWTRGAMVSFLRVLVGCLVETVAFHVGITVSSFLVLTGLEKAARWRIVRSEPMSGVRQQLRYSHISLCLLYSSLTKFFLLLLLSIWGPSSVTDATPPQYTHTIVFENASLRRIWEALDDDKLDREWVVRNVLGGMAAGFGLRVVLDCHPFFTTLVILSGWGIKTVVASVVSGWVGEEESIGETWLAYSIP</sequence>
<comment type="caution">
    <text evidence="1">The sequence shown here is derived from an EMBL/GenBank/DDBJ whole genome shotgun (WGS) entry which is preliminary data.</text>
</comment>
<gene>
    <name evidence="1" type="ORF">BV25DRAFT_1809443</name>
</gene>
<organism evidence="1 2">
    <name type="scientific">Artomyces pyxidatus</name>
    <dbReference type="NCBI Taxonomy" id="48021"/>
    <lineage>
        <taxon>Eukaryota</taxon>
        <taxon>Fungi</taxon>
        <taxon>Dikarya</taxon>
        <taxon>Basidiomycota</taxon>
        <taxon>Agaricomycotina</taxon>
        <taxon>Agaricomycetes</taxon>
        <taxon>Russulales</taxon>
        <taxon>Auriscalpiaceae</taxon>
        <taxon>Artomyces</taxon>
    </lineage>
</organism>
<dbReference type="EMBL" id="MU277228">
    <property type="protein sequence ID" value="KAI0059251.1"/>
    <property type="molecule type" value="Genomic_DNA"/>
</dbReference>
<reference evidence="1" key="1">
    <citation type="submission" date="2021-03" db="EMBL/GenBank/DDBJ databases">
        <authorList>
            <consortium name="DOE Joint Genome Institute"/>
            <person name="Ahrendt S."/>
            <person name="Looney B.P."/>
            <person name="Miyauchi S."/>
            <person name="Morin E."/>
            <person name="Drula E."/>
            <person name="Courty P.E."/>
            <person name="Chicoki N."/>
            <person name="Fauchery L."/>
            <person name="Kohler A."/>
            <person name="Kuo A."/>
            <person name="Labutti K."/>
            <person name="Pangilinan J."/>
            <person name="Lipzen A."/>
            <person name="Riley R."/>
            <person name="Andreopoulos W."/>
            <person name="He G."/>
            <person name="Johnson J."/>
            <person name="Barry K.W."/>
            <person name="Grigoriev I.V."/>
            <person name="Nagy L."/>
            <person name="Hibbett D."/>
            <person name="Henrissat B."/>
            <person name="Matheny P.B."/>
            <person name="Labbe J."/>
            <person name="Martin F."/>
        </authorList>
    </citation>
    <scope>NUCLEOTIDE SEQUENCE</scope>
    <source>
        <strain evidence="1">HHB10654</strain>
    </source>
</reference>